<dbReference type="NCBIfam" id="TIGR01167">
    <property type="entry name" value="LPXTG_anchor"/>
    <property type="match status" value="1"/>
</dbReference>
<dbReference type="AlphaFoldDB" id="A0A0R1K861"/>
<comment type="caution">
    <text evidence="2">The sequence shown here is derived from an EMBL/GenBank/DDBJ whole genome shotgun (WGS) entry which is preliminary data.</text>
</comment>
<dbReference type="PATRIC" id="fig|1423773.3.peg.1641"/>
<evidence type="ECO:0000256" key="1">
    <source>
        <dbReference type="SAM" id="MobiDB-lite"/>
    </source>
</evidence>
<reference evidence="2 3" key="1">
    <citation type="journal article" date="2015" name="Genome Announc.">
        <title>Expanding the biotechnology potential of lactobacilli through comparative genomics of 213 strains and associated genera.</title>
        <authorList>
            <person name="Sun Z."/>
            <person name="Harris H.M."/>
            <person name="McCann A."/>
            <person name="Guo C."/>
            <person name="Argimon S."/>
            <person name="Zhang W."/>
            <person name="Yang X."/>
            <person name="Jeffery I.B."/>
            <person name="Cooney J.C."/>
            <person name="Kagawa T.F."/>
            <person name="Liu W."/>
            <person name="Song Y."/>
            <person name="Salvetti E."/>
            <person name="Wrobel A."/>
            <person name="Rasinkangas P."/>
            <person name="Parkhill J."/>
            <person name="Rea M.C."/>
            <person name="O'Sullivan O."/>
            <person name="Ritari J."/>
            <person name="Douillard F.P."/>
            <person name="Paul Ross R."/>
            <person name="Yang R."/>
            <person name="Briner A.E."/>
            <person name="Felis G.E."/>
            <person name="de Vos W.M."/>
            <person name="Barrangou R."/>
            <person name="Klaenhammer T.R."/>
            <person name="Caufield P.W."/>
            <person name="Cui Y."/>
            <person name="Zhang H."/>
            <person name="O'Toole P.W."/>
        </authorList>
    </citation>
    <scope>NUCLEOTIDE SEQUENCE [LARGE SCALE GENOMIC DNA]</scope>
    <source>
        <strain evidence="2 3">DSM 19117</strain>
    </source>
</reference>
<accession>A0A0R1K861</accession>
<organism evidence="2 3">
    <name type="scientific">Levilactobacillus namurensis DSM 19117</name>
    <dbReference type="NCBI Taxonomy" id="1423773"/>
    <lineage>
        <taxon>Bacteria</taxon>
        <taxon>Bacillati</taxon>
        <taxon>Bacillota</taxon>
        <taxon>Bacilli</taxon>
        <taxon>Lactobacillales</taxon>
        <taxon>Lactobacillaceae</taxon>
        <taxon>Levilactobacillus</taxon>
    </lineage>
</organism>
<proteinExistence type="predicted"/>
<evidence type="ECO:0000313" key="2">
    <source>
        <dbReference type="EMBL" id="KRK76122.1"/>
    </source>
</evidence>
<sequence>MTFKMTSILRMGVIFLSPFSIFEVSSTELAVSKEASRMMWKKWIWGLSVAIAGVWGNFGAVTAHADEAHADECQVNYRILAWNSDGSEADYIYKTVKVKQIGEANGLEKLKFMGVAPYLSGVYQQDGRTMVDWIYDSRWKKVKVNVMTFYPRDLKWHTDAVHPSLGGYVLPHPEKGYQVKRVEGSQRVVQENQTVKFSFEVIGSAPATPNQQLEPSPLPEPLEPKPGVDAGPDSEVGPELGVNPGPESKPGVVTPDPQPGPGLVTPAEPQVPAVPLHPQPAPVVPEQPIESGNQRPLNPDLQPEPPVMTVQPGDSAPAGSHPVPQLAVRPSRPRLPHTVFSPTAVTAAATGHASQSKRTHRPVRPSTDGTSTDSVAHALDWPEVPATAGNWSQHSSRAKHSQSQAQTANRLPQTSEQAPTTWAWGGLLALGSLVGYRYRRLRH</sequence>
<feature type="region of interest" description="Disordered" evidence="1">
    <location>
        <begin position="386"/>
        <end position="416"/>
    </location>
</feature>
<dbReference type="STRING" id="1423773.FD30_GL001598"/>
<dbReference type="EMBL" id="AZDT01000025">
    <property type="protein sequence ID" value="KRK76122.1"/>
    <property type="molecule type" value="Genomic_DNA"/>
</dbReference>
<dbReference type="Proteomes" id="UP000051162">
    <property type="component" value="Unassembled WGS sequence"/>
</dbReference>
<feature type="region of interest" description="Disordered" evidence="1">
    <location>
        <begin position="205"/>
        <end position="374"/>
    </location>
</feature>
<keyword evidence="3" id="KW-1185">Reference proteome</keyword>
<feature type="compositionally biased region" description="Pro residues" evidence="1">
    <location>
        <begin position="275"/>
        <end position="285"/>
    </location>
</feature>
<protein>
    <recommendedName>
        <fullName evidence="4">Gram-positive cocci surface proteins LPxTG domain-containing protein</fullName>
    </recommendedName>
</protein>
<feature type="compositionally biased region" description="Polar residues" evidence="1">
    <location>
        <begin position="389"/>
        <end position="416"/>
    </location>
</feature>
<name>A0A0R1K861_9LACO</name>
<evidence type="ECO:0000313" key="3">
    <source>
        <dbReference type="Proteomes" id="UP000051162"/>
    </source>
</evidence>
<gene>
    <name evidence="2" type="ORF">FD30_GL001598</name>
</gene>
<evidence type="ECO:0008006" key="4">
    <source>
        <dbReference type="Google" id="ProtNLM"/>
    </source>
</evidence>